<dbReference type="GO" id="GO:0005739">
    <property type="term" value="C:mitochondrion"/>
    <property type="evidence" value="ECO:0007669"/>
    <property type="project" value="TreeGrafter"/>
</dbReference>
<name>A0A194XUD1_MOLSC</name>
<dbReference type="GO" id="GO:0008270">
    <property type="term" value="F:zinc ion binding"/>
    <property type="evidence" value="ECO:0007669"/>
    <property type="project" value="InterPro"/>
</dbReference>
<dbReference type="FunCoup" id="A0A194XUD1">
    <property type="interactions" value="173"/>
</dbReference>
<evidence type="ECO:0000313" key="3">
    <source>
        <dbReference type="EMBL" id="KUJ23746.1"/>
    </source>
</evidence>
<proteinExistence type="predicted"/>
<evidence type="ECO:0000259" key="2">
    <source>
        <dbReference type="SMART" id="SM00829"/>
    </source>
</evidence>
<organism evidence="3 4">
    <name type="scientific">Mollisia scopiformis</name>
    <name type="common">Conifer needle endophyte fungus</name>
    <name type="synonym">Phialocephala scopiformis</name>
    <dbReference type="NCBI Taxonomy" id="149040"/>
    <lineage>
        <taxon>Eukaryota</taxon>
        <taxon>Fungi</taxon>
        <taxon>Dikarya</taxon>
        <taxon>Ascomycota</taxon>
        <taxon>Pezizomycotina</taxon>
        <taxon>Leotiomycetes</taxon>
        <taxon>Helotiales</taxon>
        <taxon>Mollisiaceae</taxon>
        <taxon>Mollisia</taxon>
    </lineage>
</organism>
<gene>
    <name evidence="3" type="ORF">LY89DRAFT_776000</name>
</gene>
<dbReference type="AlphaFoldDB" id="A0A194XUD1"/>
<dbReference type="Pfam" id="PF13602">
    <property type="entry name" value="ADH_zinc_N_2"/>
    <property type="match status" value="1"/>
</dbReference>
<dbReference type="STRING" id="149040.A0A194XUD1"/>
<keyword evidence="1" id="KW-0560">Oxidoreductase</keyword>
<dbReference type="PANTHER" id="PTHR11695:SF294">
    <property type="entry name" value="RETICULON-4-INTERACTING PROTEIN 1, MITOCHONDRIAL"/>
    <property type="match status" value="1"/>
</dbReference>
<dbReference type="InterPro" id="IPR050700">
    <property type="entry name" value="YIM1/Zinc_Alcohol_DH_Fams"/>
</dbReference>
<dbReference type="InterPro" id="IPR013154">
    <property type="entry name" value="ADH-like_N"/>
</dbReference>
<evidence type="ECO:0000313" key="4">
    <source>
        <dbReference type="Proteomes" id="UP000070700"/>
    </source>
</evidence>
<dbReference type="PROSITE" id="PS01162">
    <property type="entry name" value="QOR_ZETA_CRYSTAL"/>
    <property type="match status" value="1"/>
</dbReference>
<accession>A0A194XUD1</accession>
<dbReference type="Gene3D" id="3.40.50.720">
    <property type="entry name" value="NAD(P)-binding Rossmann-like Domain"/>
    <property type="match status" value="1"/>
</dbReference>
<dbReference type="InterPro" id="IPR036291">
    <property type="entry name" value="NAD(P)-bd_dom_sf"/>
</dbReference>
<dbReference type="KEGG" id="psco:LY89DRAFT_776000"/>
<dbReference type="InterPro" id="IPR020843">
    <property type="entry name" value="ER"/>
</dbReference>
<dbReference type="SMART" id="SM00829">
    <property type="entry name" value="PKS_ER"/>
    <property type="match status" value="1"/>
</dbReference>
<dbReference type="Pfam" id="PF08240">
    <property type="entry name" value="ADH_N"/>
    <property type="match status" value="1"/>
</dbReference>
<dbReference type="EMBL" id="KQ947404">
    <property type="protein sequence ID" value="KUJ23746.1"/>
    <property type="molecule type" value="Genomic_DNA"/>
</dbReference>
<sequence>MASQTPLPTTMRAWGHNLAGLPNQVLHPTPNIPIPSLQPTELLIKVSYAALNPGGPAIMNLGPMIFRTKPSIPEMDFAGTILSLGPSVQNFVIGDRVFGNISIGLHFNKGRGALAEYVVVPFDRVVEIPVSMKDEEAAGLGIVGCSALALIDRAGPGEGDRVLVNGASGGIGTLLVQMLKDVVGEKGKVVALCSGSNVEIVKGLGADEVIDYRKHHPVEKYLAERFSKDQFDCIIDAYGSQDLWLHCAFYLKPGKPFIPIALSVPSYGWSSFLWMVGTIMSNTWKPKFLGGVDRPYAQTNGIADPMNMQRLARMVEEKKLKILIDSIWSFDDVLKAYEKMMTKHARGKVVIRMDRAESRVYS</sequence>
<dbReference type="Proteomes" id="UP000070700">
    <property type="component" value="Unassembled WGS sequence"/>
</dbReference>
<protein>
    <submittedName>
        <fullName evidence="3">Zinc alcohol dehydrogenase</fullName>
    </submittedName>
</protein>
<dbReference type="SUPFAM" id="SSF51735">
    <property type="entry name" value="NAD(P)-binding Rossmann-fold domains"/>
    <property type="match status" value="1"/>
</dbReference>
<evidence type="ECO:0000256" key="1">
    <source>
        <dbReference type="ARBA" id="ARBA00023002"/>
    </source>
</evidence>
<dbReference type="InterPro" id="IPR011032">
    <property type="entry name" value="GroES-like_sf"/>
</dbReference>
<dbReference type="InterPro" id="IPR002364">
    <property type="entry name" value="Quin_OxRdtase/zeta-crystal_CS"/>
</dbReference>
<feature type="domain" description="Enoyl reductase (ER)" evidence="2">
    <location>
        <begin position="20"/>
        <end position="351"/>
    </location>
</feature>
<dbReference type="Gene3D" id="3.90.180.10">
    <property type="entry name" value="Medium-chain alcohol dehydrogenases, catalytic domain"/>
    <property type="match status" value="1"/>
</dbReference>
<keyword evidence="4" id="KW-1185">Reference proteome</keyword>
<dbReference type="RefSeq" id="XP_018078101.1">
    <property type="nucleotide sequence ID" value="XM_018221998.1"/>
</dbReference>
<dbReference type="GeneID" id="28831724"/>
<dbReference type="CDD" id="cd08267">
    <property type="entry name" value="MDR1"/>
    <property type="match status" value="1"/>
</dbReference>
<dbReference type="SUPFAM" id="SSF50129">
    <property type="entry name" value="GroES-like"/>
    <property type="match status" value="1"/>
</dbReference>
<dbReference type="PANTHER" id="PTHR11695">
    <property type="entry name" value="ALCOHOL DEHYDROGENASE RELATED"/>
    <property type="match status" value="1"/>
</dbReference>
<dbReference type="GO" id="GO:0016491">
    <property type="term" value="F:oxidoreductase activity"/>
    <property type="evidence" value="ECO:0007669"/>
    <property type="project" value="UniProtKB-KW"/>
</dbReference>
<dbReference type="InParanoid" id="A0A194XUD1"/>
<dbReference type="OrthoDB" id="3509362at2759"/>
<reference evidence="3 4" key="1">
    <citation type="submission" date="2015-10" db="EMBL/GenBank/DDBJ databases">
        <title>Full genome of DAOMC 229536 Phialocephala scopiformis, a fungal endophyte of spruce producing the potent anti-insectan compound rugulosin.</title>
        <authorList>
            <consortium name="DOE Joint Genome Institute"/>
            <person name="Walker A.K."/>
            <person name="Frasz S.L."/>
            <person name="Seifert K.A."/>
            <person name="Miller J.D."/>
            <person name="Mondo S.J."/>
            <person name="Labutti K."/>
            <person name="Lipzen A."/>
            <person name="Dockter R."/>
            <person name="Kennedy M."/>
            <person name="Grigoriev I.V."/>
            <person name="Spatafora J.W."/>
        </authorList>
    </citation>
    <scope>NUCLEOTIDE SEQUENCE [LARGE SCALE GENOMIC DNA]</scope>
    <source>
        <strain evidence="3 4">CBS 120377</strain>
    </source>
</reference>